<protein>
    <recommendedName>
        <fullName evidence="3">YtxH-like protein</fullName>
    </recommendedName>
</protein>
<name>A0A1H9SK02_9SPHI</name>
<evidence type="ECO:0000313" key="1">
    <source>
        <dbReference type="EMBL" id="SER84693.1"/>
    </source>
</evidence>
<dbReference type="EMBL" id="FOGG01000018">
    <property type="protein sequence ID" value="SER84693.1"/>
    <property type="molecule type" value="Genomic_DNA"/>
</dbReference>
<organism evidence="1 2">
    <name type="scientific">Pedobacter rhizosphaerae</name>
    <dbReference type="NCBI Taxonomy" id="390241"/>
    <lineage>
        <taxon>Bacteria</taxon>
        <taxon>Pseudomonadati</taxon>
        <taxon>Bacteroidota</taxon>
        <taxon>Sphingobacteriia</taxon>
        <taxon>Sphingobacteriales</taxon>
        <taxon>Sphingobacteriaceae</taxon>
        <taxon>Pedobacter</taxon>
    </lineage>
</organism>
<dbReference type="Proteomes" id="UP000199572">
    <property type="component" value="Unassembled WGS sequence"/>
</dbReference>
<accession>A0A1H9SK02</accession>
<sequence>MGILKTAIIGAAVYAGVKYLTKKDPISGRSVIDDLAERAPEWMEKAKQAAGQAANQTTSTANNIFK</sequence>
<keyword evidence="2" id="KW-1185">Reference proteome</keyword>
<evidence type="ECO:0000313" key="2">
    <source>
        <dbReference type="Proteomes" id="UP000199572"/>
    </source>
</evidence>
<dbReference type="AlphaFoldDB" id="A0A1H9SK02"/>
<evidence type="ECO:0008006" key="3">
    <source>
        <dbReference type="Google" id="ProtNLM"/>
    </source>
</evidence>
<dbReference type="RefSeq" id="WP_090885742.1">
    <property type="nucleotide sequence ID" value="NZ_FOGG01000018.1"/>
</dbReference>
<reference evidence="1 2" key="1">
    <citation type="submission" date="2016-10" db="EMBL/GenBank/DDBJ databases">
        <authorList>
            <person name="de Groot N.N."/>
        </authorList>
    </citation>
    <scope>NUCLEOTIDE SEQUENCE [LARGE SCALE GENOMIC DNA]</scope>
    <source>
        <strain evidence="1 2">DSM 18610</strain>
    </source>
</reference>
<gene>
    <name evidence="1" type="ORF">SAMN04488023_11835</name>
</gene>
<dbReference type="OrthoDB" id="798795at2"/>
<proteinExistence type="predicted"/>